<dbReference type="EMBL" id="CAAHFG010000004">
    <property type="protein sequence ID" value="VGO17214.1"/>
    <property type="molecule type" value="Genomic_DNA"/>
</dbReference>
<evidence type="ECO:0000313" key="6">
    <source>
        <dbReference type="Proteomes" id="UP000366872"/>
    </source>
</evidence>
<evidence type="ECO:0000313" key="5">
    <source>
        <dbReference type="EMBL" id="VGO17214.1"/>
    </source>
</evidence>
<evidence type="ECO:0000259" key="4">
    <source>
        <dbReference type="Pfam" id="PF17167"/>
    </source>
</evidence>
<gene>
    <name evidence="5" type="primary">cbpA_7</name>
    <name evidence="5" type="ORF">PDESU_05810</name>
</gene>
<dbReference type="Gene3D" id="2.60.420.10">
    <property type="entry name" value="Maltose phosphorylase, domain 3"/>
    <property type="match status" value="1"/>
</dbReference>
<evidence type="ECO:0000256" key="2">
    <source>
        <dbReference type="ARBA" id="ARBA00022679"/>
    </source>
</evidence>
<evidence type="ECO:0000259" key="3">
    <source>
        <dbReference type="Pfam" id="PF06165"/>
    </source>
</evidence>
<dbReference type="Proteomes" id="UP000366872">
    <property type="component" value="Unassembled WGS sequence"/>
</dbReference>
<dbReference type="GO" id="GO:0005975">
    <property type="term" value="P:carbohydrate metabolic process"/>
    <property type="evidence" value="ECO:0007669"/>
    <property type="project" value="InterPro"/>
</dbReference>
<evidence type="ECO:0000256" key="1">
    <source>
        <dbReference type="ARBA" id="ARBA00022676"/>
    </source>
</evidence>
<dbReference type="GO" id="GO:0016757">
    <property type="term" value="F:glycosyltransferase activity"/>
    <property type="evidence" value="ECO:0007669"/>
    <property type="project" value="UniProtKB-KW"/>
</dbReference>
<dbReference type="RefSeq" id="WP_136082703.1">
    <property type="nucleotide sequence ID" value="NZ_CAAHFG010000004.1"/>
</dbReference>
<dbReference type="SMART" id="SM01068">
    <property type="entry name" value="CBM_X"/>
    <property type="match status" value="1"/>
</dbReference>
<proteinExistence type="predicted"/>
<keyword evidence="2" id="KW-0808">Transferase</keyword>
<dbReference type="InterPro" id="IPR052047">
    <property type="entry name" value="GH94_Enzymes"/>
</dbReference>
<dbReference type="SUPFAM" id="SSF48208">
    <property type="entry name" value="Six-hairpin glycosidases"/>
    <property type="match status" value="1"/>
</dbReference>
<dbReference type="Pfam" id="PF06165">
    <property type="entry name" value="GH94_b-supersand"/>
    <property type="match status" value="1"/>
</dbReference>
<dbReference type="Pfam" id="PF17167">
    <property type="entry name" value="Glyco_hydro_94"/>
    <property type="match status" value="1"/>
</dbReference>
<protein>
    <submittedName>
        <fullName evidence="5">Cellobiose phosphorylase</fullName>
    </submittedName>
</protein>
<dbReference type="GO" id="GO:0030246">
    <property type="term" value="F:carbohydrate binding"/>
    <property type="evidence" value="ECO:0007669"/>
    <property type="project" value="InterPro"/>
</dbReference>
<organism evidence="5 6">
    <name type="scientific">Pontiella desulfatans</name>
    <dbReference type="NCBI Taxonomy" id="2750659"/>
    <lineage>
        <taxon>Bacteria</taxon>
        <taxon>Pseudomonadati</taxon>
        <taxon>Kiritimatiellota</taxon>
        <taxon>Kiritimatiellia</taxon>
        <taxon>Kiritimatiellales</taxon>
        <taxon>Pontiellaceae</taxon>
        <taxon>Pontiella</taxon>
    </lineage>
</organism>
<reference evidence="5 6" key="1">
    <citation type="submission" date="2019-04" db="EMBL/GenBank/DDBJ databases">
        <authorList>
            <person name="Van Vliet M D."/>
        </authorList>
    </citation>
    <scope>NUCLEOTIDE SEQUENCE [LARGE SCALE GENOMIC DNA]</scope>
    <source>
        <strain evidence="5 6">F1</strain>
    </source>
</reference>
<dbReference type="PANTHER" id="PTHR37469">
    <property type="entry name" value="CELLOBIONIC ACID PHOSPHORYLASE-RELATED"/>
    <property type="match status" value="1"/>
</dbReference>
<name>A0A6C2UCW1_PONDE</name>
<dbReference type="PANTHER" id="PTHR37469:SF3">
    <property type="entry name" value="PUTATIVE-RELATED"/>
    <property type="match status" value="1"/>
</dbReference>
<dbReference type="InterPro" id="IPR010383">
    <property type="entry name" value="Glyco_hydrolase_94_b-supersand"/>
</dbReference>
<dbReference type="Gene3D" id="1.50.10.10">
    <property type="match status" value="1"/>
</dbReference>
<keyword evidence="1" id="KW-0328">Glycosyltransferase</keyword>
<dbReference type="Gene3D" id="2.70.98.40">
    <property type="entry name" value="Glycoside hydrolase, family 65, N-terminal domain"/>
    <property type="match status" value="1"/>
</dbReference>
<accession>A0A6C2UCW1</accession>
<keyword evidence="6" id="KW-1185">Reference proteome</keyword>
<dbReference type="InterPro" id="IPR008928">
    <property type="entry name" value="6-hairpin_glycosidase_sf"/>
</dbReference>
<dbReference type="InterPro" id="IPR033432">
    <property type="entry name" value="GH94_catalytic"/>
</dbReference>
<dbReference type="InterPro" id="IPR037018">
    <property type="entry name" value="GH65_N"/>
</dbReference>
<feature type="domain" description="Glycosyl hydrolase 94 supersandwich" evidence="3">
    <location>
        <begin position="11"/>
        <end position="282"/>
    </location>
</feature>
<dbReference type="AlphaFoldDB" id="A0A6C2UCW1"/>
<dbReference type="InterPro" id="IPR012341">
    <property type="entry name" value="6hp_glycosidase-like_sf"/>
</dbReference>
<dbReference type="SUPFAM" id="SSF74650">
    <property type="entry name" value="Galactose mutarotase-like"/>
    <property type="match status" value="1"/>
</dbReference>
<sequence>MQYGYFDDENKEYVITRPDTPKPWSNYIGSAEFGGLVTNNAAGYTFYKSAAQGRLTRFRFNSPPSSFPGRYVYLRDRETFKHWSNSWMPGAPPIEEFDYECRHGTGYTKIKSGFQGLESEVLYFVPPNATHEVWKITVRNPGDADRSVSVFPFVEPQCNWNAEDDGTNLQYTQYIAATAYEDGVIDIGSNINMPTDPEHFENKDQARHTFFALDGADVAGFDTDLECFLGAHGSYAAPQAVVEGACRGSLSAGDLPCAAFQVDLDLAPGEEQTFSVCFGVNEVPRAMDIENAFAGVKQHWHSRLGELKVETPDAGFNSMLNVWAPYNNLMTFYWSRAASMVYAGERDGLGYRDTLQDLVGSVSLIAEESLECLELMLTGQYANGGAMPVVKPFAHSPGSEGPPPHYRSDDALWLFNAVPAYVKETGDFDFYTKVLPYADQGEASVFGHLRRAIEFNLERSGAHGLPCGLHADWNDCIRLGEKGETVFVALQLRYALREYVEIAERLEEGAEAGWAREQLASLDKNIEVHAWDGEWYLRAYRYDGLKFGSRENDEGSIFMNPQSWAVLSGHATGDRATQVMESMHNQLATDYGVMICTPPYVKTDPEVCLGRLFNPGMKENGGVFNHTQGWAVMAAAELGMGDRAWEYMRNVMPASYNDRAEIRQVEPYVVCQSTHSLFSPRYGAGRLSWLSGSAVWNHVAMTSAILGLKSEYDGFRIDPCIPSEWPGFKAERMFRGRKLNIEVRNPNGAQKGVKELMLNGEQLSGTLIPGDLLKDENEIVAVM</sequence>
<feature type="domain" description="Glycosyl hydrolase 94 catalytic" evidence="4">
    <location>
        <begin position="299"/>
        <end position="707"/>
    </location>
</feature>
<dbReference type="InterPro" id="IPR011013">
    <property type="entry name" value="Gal_mutarotase_sf_dom"/>
</dbReference>